<dbReference type="InterPro" id="IPR036640">
    <property type="entry name" value="ABC1_TM_sf"/>
</dbReference>
<dbReference type="OrthoDB" id="9759820at2"/>
<dbReference type="Pfam" id="PF00005">
    <property type="entry name" value="ABC_tran"/>
    <property type="match status" value="1"/>
</dbReference>
<dbReference type="NCBIfam" id="TIGR02203">
    <property type="entry name" value="MsbA_lipidA"/>
    <property type="match status" value="1"/>
</dbReference>
<dbReference type="AlphaFoldDB" id="D0L1H8"/>
<evidence type="ECO:0000256" key="2">
    <source>
        <dbReference type="ARBA" id="ARBA00022448"/>
    </source>
</evidence>
<feature type="transmembrane region" description="Helical" evidence="11">
    <location>
        <begin position="27"/>
        <end position="51"/>
    </location>
</feature>
<proteinExistence type="predicted"/>
<dbReference type="GO" id="GO:0015421">
    <property type="term" value="F:ABC-type oligopeptide transporter activity"/>
    <property type="evidence" value="ECO:0007669"/>
    <property type="project" value="TreeGrafter"/>
</dbReference>
<keyword evidence="2" id="KW-0813">Transport</keyword>
<dbReference type="InterPro" id="IPR027417">
    <property type="entry name" value="P-loop_NTPase"/>
</dbReference>
<feature type="transmembrane region" description="Helical" evidence="11">
    <location>
        <begin position="250"/>
        <end position="274"/>
    </location>
</feature>
<keyword evidence="4 11" id="KW-0812">Transmembrane</keyword>
<keyword evidence="7" id="KW-1278">Translocase</keyword>
<keyword evidence="9" id="KW-0445">Lipid transport</keyword>
<gene>
    <name evidence="14" type="ordered locus">Hneap_1728</name>
</gene>
<feature type="transmembrane region" description="Helical" evidence="11">
    <location>
        <begin position="172"/>
        <end position="193"/>
    </location>
</feature>
<feature type="domain" description="ABC transporter" evidence="12">
    <location>
        <begin position="347"/>
        <end position="585"/>
    </location>
</feature>
<dbReference type="GO" id="GO:0034040">
    <property type="term" value="F:ATPase-coupled lipid transmembrane transporter activity"/>
    <property type="evidence" value="ECO:0007669"/>
    <property type="project" value="InterPro"/>
</dbReference>
<dbReference type="KEGG" id="hna:Hneap_1728"/>
<evidence type="ECO:0000259" key="13">
    <source>
        <dbReference type="PROSITE" id="PS50929"/>
    </source>
</evidence>
<evidence type="ECO:0000256" key="5">
    <source>
        <dbReference type="ARBA" id="ARBA00022741"/>
    </source>
</evidence>
<keyword evidence="8 11" id="KW-1133">Transmembrane helix</keyword>
<evidence type="ECO:0000256" key="8">
    <source>
        <dbReference type="ARBA" id="ARBA00022989"/>
    </source>
</evidence>
<dbReference type="GO" id="GO:0005886">
    <property type="term" value="C:plasma membrane"/>
    <property type="evidence" value="ECO:0007669"/>
    <property type="project" value="UniProtKB-SubCell"/>
</dbReference>
<evidence type="ECO:0000256" key="9">
    <source>
        <dbReference type="ARBA" id="ARBA00023055"/>
    </source>
</evidence>
<dbReference type="FunFam" id="3.40.50.300:FF:000221">
    <property type="entry name" value="Multidrug ABC transporter ATP-binding protein"/>
    <property type="match status" value="1"/>
</dbReference>
<dbReference type="SMART" id="SM00382">
    <property type="entry name" value="AAA"/>
    <property type="match status" value="1"/>
</dbReference>
<dbReference type="CDD" id="cd18552">
    <property type="entry name" value="ABC_6TM_MsbA_like"/>
    <property type="match status" value="1"/>
</dbReference>
<dbReference type="InterPro" id="IPR011527">
    <property type="entry name" value="ABC1_TM_dom"/>
</dbReference>
<feature type="transmembrane region" description="Helical" evidence="11">
    <location>
        <begin position="280"/>
        <end position="299"/>
    </location>
</feature>
<dbReference type="SUPFAM" id="SSF52540">
    <property type="entry name" value="P-loop containing nucleoside triphosphate hydrolases"/>
    <property type="match status" value="1"/>
</dbReference>
<dbReference type="PANTHER" id="PTHR43394:SF1">
    <property type="entry name" value="ATP-BINDING CASSETTE SUB-FAMILY B MEMBER 10, MITOCHONDRIAL"/>
    <property type="match status" value="1"/>
</dbReference>
<dbReference type="eggNOG" id="COG1132">
    <property type="taxonomic scope" value="Bacteria"/>
</dbReference>
<feature type="domain" description="ABC transmembrane type-1" evidence="13">
    <location>
        <begin position="32"/>
        <end position="314"/>
    </location>
</feature>
<evidence type="ECO:0000259" key="12">
    <source>
        <dbReference type="PROSITE" id="PS50893"/>
    </source>
</evidence>
<keyword evidence="3" id="KW-1003">Cell membrane</keyword>
<evidence type="ECO:0000313" key="14">
    <source>
        <dbReference type="EMBL" id="ACX96551.1"/>
    </source>
</evidence>
<dbReference type="InterPro" id="IPR003593">
    <property type="entry name" value="AAA+_ATPase"/>
</dbReference>
<accession>D0L1H8</accession>
<dbReference type="RefSeq" id="WP_012824584.1">
    <property type="nucleotide sequence ID" value="NC_013422.1"/>
</dbReference>
<evidence type="ECO:0000256" key="4">
    <source>
        <dbReference type="ARBA" id="ARBA00022692"/>
    </source>
</evidence>
<dbReference type="PROSITE" id="PS50929">
    <property type="entry name" value="ABC_TM1F"/>
    <property type="match status" value="1"/>
</dbReference>
<reference evidence="14 15" key="1">
    <citation type="submission" date="2009-10" db="EMBL/GenBank/DDBJ databases">
        <title>Complete sequence of Halothiobacillus neapolitanus c2.</title>
        <authorList>
            <consortium name="US DOE Joint Genome Institute"/>
            <person name="Lucas S."/>
            <person name="Copeland A."/>
            <person name="Lapidus A."/>
            <person name="Glavina del Rio T."/>
            <person name="Tice H."/>
            <person name="Bruce D."/>
            <person name="Goodwin L."/>
            <person name="Pitluck S."/>
            <person name="Davenport K."/>
            <person name="Brettin T."/>
            <person name="Detter J.C."/>
            <person name="Han C."/>
            <person name="Tapia R."/>
            <person name="Larimer F."/>
            <person name="Land M."/>
            <person name="Hauser L."/>
            <person name="Kyrpides N."/>
            <person name="Mikhailova N."/>
            <person name="Kerfeld C."/>
            <person name="Cannon G."/>
            <person name="Heinhort S."/>
        </authorList>
    </citation>
    <scope>NUCLEOTIDE SEQUENCE [LARGE SCALE GENOMIC DNA]</scope>
    <source>
        <strain evidence="15">ATCC 23641 / c2</strain>
    </source>
</reference>
<dbReference type="InterPro" id="IPR017871">
    <property type="entry name" value="ABC_transporter-like_CS"/>
</dbReference>
<dbReference type="SUPFAM" id="SSF90123">
    <property type="entry name" value="ABC transporter transmembrane region"/>
    <property type="match status" value="1"/>
</dbReference>
<dbReference type="PROSITE" id="PS00211">
    <property type="entry name" value="ABC_TRANSPORTER_1"/>
    <property type="match status" value="1"/>
</dbReference>
<dbReference type="GO" id="GO:0016887">
    <property type="term" value="F:ATP hydrolysis activity"/>
    <property type="evidence" value="ECO:0007669"/>
    <property type="project" value="InterPro"/>
</dbReference>
<dbReference type="HOGENOM" id="CLU_000604_84_3_6"/>
<name>D0L1H8_HALNC</name>
<dbReference type="PROSITE" id="PS50893">
    <property type="entry name" value="ABC_TRANSPORTER_2"/>
    <property type="match status" value="1"/>
</dbReference>
<dbReference type="EMBL" id="CP001801">
    <property type="protein sequence ID" value="ACX96551.1"/>
    <property type="molecule type" value="Genomic_DNA"/>
</dbReference>
<evidence type="ECO:0000256" key="10">
    <source>
        <dbReference type="ARBA" id="ARBA00023136"/>
    </source>
</evidence>
<protein>
    <submittedName>
        <fullName evidence="14">Lipid A ABC exporter, fused ATPase and inner membrane subunits MsbA</fullName>
    </submittedName>
</protein>
<keyword evidence="10 11" id="KW-0472">Membrane</keyword>
<dbReference type="Proteomes" id="UP000009102">
    <property type="component" value="Chromosome"/>
</dbReference>
<comment type="subcellular location">
    <subcellularLocation>
        <location evidence="1">Cell membrane</location>
        <topology evidence="1">Multi-pass membrane protein</topology>
    </subcellularLocation>
</comment>
<keyword evidence="15" id="KW-1185">Reference proteome</keyword>
<dbReference type="STRING" id="555778.Hneap_1728"/>
<evidence type="ECO:0000256" key="7">
    <source>
        <dbReference type="ARBA" id="ARBA00022967"/>
    </source>
</evidence>
<feature type="transmembrane region" description="Helical" evidence="11">
    <location>
        <begin position="150"/>
        <end position="166"/>
    </location>
</feature>
<feature type="transmembrane region" description="Helical" evidence="11">
    <location>
        <begin position="71"/>
        <end position="96"/>
    </location>
</feature>
<organism evidence="14 15">
    <name type="scientific">Halothiobacillus neapolitanus (strain ATCC 23641 / DSM 15147 / CIP 104769 / NCIMB 8539 / c2)</name>
    <name type="common">Thiobacillus neapolitanus</name>
    <dbReference type="NCBI Taxonomy" id="555778"/>
    <lineage>
        <taxon>Bacteria</taxon>
        <taxon>Pseudomonadati</taxon>
        <taxon>Pseudomonadota</taxon>
        <taxon>Gammaproteobacteria</taxon>
        <taxon>Chromatiales</taxon>
        <taxon>Halothiobacillaceae</taxon>
        <taxon>Halothiobacillus</taxon>
    </lineage>
</organism>
<evidence type="ECO:0000256" key="3">
    <source>
        <dbReference type="ARBA" id="ARBA00022475"/>
    </source>
</evidence>
<sequence>MTAHDSTQTPASGWATYRRLLRYTRQYTRVLILAIIGMVAAGLTEVAFAALMKPLLDGSFVSRDPTTIHLMPALLLVVFLVRVVAEFASGYGMAWVGRSVIRDLKRDVFDQVLHLPVRYFDRVPGGEILTRLNYQSEQVSEAASRALTTLIRDTITVFGLLVWMLYLSWQLALFLVVLAPVLVVLVGGISRAFRRHARQIQNSMGQVSHVAEEVVGGHRVVKLYGGEAYEAARFAAINQRNFKDFMRMQAVTAASSPLTQFILAIGIAGIVWFATTGDRMQTISVGTFVSFITALSLMLTPMKRLIGVNAVLQKGIAAGESLFGLMDEPREHDAPMPVPIERVSGRIRFDGVGLRYATGEQAPWVLSDISLDINAGRTVALVGRSGAGKSSLIASLPRFVDIDRGDIYLDDHPISTLKLTDLRRQFAYVSQDTVLFNTTVAANIGYSDGGQEDQARVRAAAEAAFALDFIERLPQGFDTEVGENGVLLSGGQRQRLAIARALYRDAPILILDEATSALDTESERYIQAALDNLSRGRTTLVIAHRLSTIEHADMIVVLDKGRIVETGTHSELLAADGAYAALHRLQFKSDSASGSTVAMSS</sequence>
<evidence type="ECO:0000256" key="1">
    <source>
        <dbReference type="ARBA" id="ARBA00004651"/>
    </source>
</evidence>
<evidence type="ECO:0000313" key="15">
    <source>
        <dbReference type="Proteomes" id="UP000009102"/>
    </source>
</evidence>
<evidence type="ECO:0000256" key="6">
    <source>
        <dbReference type="ARBA" id="ARBA00022840"/>
    </source>
</evidence>
<dbReference type="GO" id="GO:0005524">
    <property type="term" value="F:ATP binding"/>
    <property type="evidence" value="ECO:0007669"/>
    <property type="project" value="UniProtKB-KW"/>
</dbReference>
<keyword evidence="5" id="KW-0547">Nucleotide-binding</keyword>
<dbReference type="Gene3D" id="3.40.50.300">
    <property type="entry name" value="P-loop containing nucleotide triphosphate hydrolases"/>
    <property type="match status" value="1"/>
</dbReference>
<evidence type="ECO:0000256" key="11">
    <source>
        <dbReference type="SAM" id="Phobius"/>
    </source>
</evidence>
<dbReference type="InterPro" id="IPR011917">
    <property type="entry name" value="ABC_transpr_lipidA"/>
</dbReference>
<dbReference type="InterPro" id="IPR003439">
    <property type="entry name" value="ABC_transporter-like_ATP-bd"/>
</dbReference>
<dbReference type="InterPro" id="IPR039421">
    <property type="entry name" value="Type_1_exporter"/>
</dbReference>
<dbReference type="Pfam" id="PF00664">
    <property type="entry name" value="ABC_membrane"/>
    <property type="match status" value="1"/>
</dbReference>
<dbReference type="Gene3D" id="1.20.1560.10">
    <property type="entry name" value="ABC transporter type 1, transmembrane domain"/>
    <property type="match status" value="1"/>
</dbReference>
<keyword evidence="6" id="KW-0067">ATP-binding</keyword>
<dbReference type="PANTHER" id="PTHR43394">
    <property type="entry name" value="ATP-DEPENDENT PERMEASE MDL1, MITOCHONDRIAL"/>
    <property type="match status" value="1"/>
</dbReference>